<accession>A0A6I4WC73</accession>
<name>A0A6I4WC73_9ACTN</name>
<reference evidence="1 2" key="1">
    <citation type="submission" date="2019-12" db="EMBL/GenBank/DDBJ databases">
        <title>Nocardia macrotermitis sp. nov. and Nocardia aurantia sp. nov., isolated from the gut of the fungus growing-termite Macrotermes natalensis.</title>
        <authorList>
            <person name="Christine B."/>
            <person name="Rene B."/>
        </authorList>
    </citation>
    <scope>NUCLEOTIDE SEQUENCE [LARGE SCALE GENOMIC DNA]</scope>
    <source>
        <strain evidence="1 2">DSM 102126</strain>
    </source>
</reference>
<evidence type="ECO:0008006" key="3">
    <source>
        <dbReference type="Google" id="ProtNLM"/>
    </source>
</evidence>
<gene>
    <name evidence="1" type="ORF">GQ466_11400</name>
</gene>
<evidence type="ECO:0000313" key="1">
    <source>
        <dbReference type="EMBL" id="MXQ64644.1"/>
    </source>
</evidence>
<organism evidence="1 2">
    <name type="scientific">Actinomadura rayongensis</name>
    <dbReference type="NCBI Taxonomy" id="1429076"/>
    <lineage>
        <taxon>Bacteria</taxon>
        <taxon>Bacillati</taxon>
        <taxon>Actinomycetota</taxon>
        <taxon>Actinomycetes</taxon>
        <taxon>Streptosporangiales</taxon>
        <taxon>Thermomonosporaceae</taxon>
        <taxon>Actinomadura</taxon>
    </lineage>
</organism>
<sequence>MSSQHRRHRKRRRPAPRFTALRSLRPTARPAARSVPRPAVRLAVPQNRYAITLLVPVALAALYGTAALALPGGSPDRPHGTSAPVTAALAVCPGGKGARIGVQTRPGSPSGGKQAGASTVNVTALGGAALAQFTGGLWTGDAPDGPVVVRADGPLAAGLTAEQTGDTGDGDDRGLTAVRCAVPGTDQWFTGPGPASADRVEVVLANAEAQPAAVDLTALSGDGPLDTTEGRGIQVDPGTSRVVRLGTSPDGLGDIVGVAHDLALRVHATTGRVAAFVRVRTAPGKGVDWLPTAAEPAASAFVPGVPGGRGARRLLIVVPGDADAKVGVRVLTGDGAFTPAGQDAVDAPARTVTAVDLPMNGKAGAVVVTADRPVLTGFTAERGVDTAYGAAGTPLGPDGGLAAGDGNTWWLALAAPGKAAKVRLSGRADTVVTVPAGRVVETRVAPAAGLLVRPESGGPVYATRMISAGPNDELRFSVLPVVPQVLTTPLPPVRESVRVLLR</sequence>
<dbReference type="Proteomes" id="UP000431901">
    <property type="component" value="Unassembled WGS sequence"/>
</dbReference>
<comment type="caution">
    <text evidence="1">The sequence shown here is derived from an EMBL/GenBank/DDBJ whole genome shotgun (WGS) entry which is preliminary data.</text>
</comment>
<protein>
    <recommendedName>
        <fullName evidence="3">Secreted protein</fullName>
    </recommendedName>
</protein>
<proteinExistence type="predicted"/>
<evidence type="ECO:0000313" key="2">
    <source>
        <dbReference type="Proteomes" id="UP000431901"/>
    </source>
</evidence>
<dbReference type="OrthoDB" id="3729011at2"/>
<dbReference type="AlphaFoldDB" id="A0A6I4WC73"/>
<dbReference type="InterPro" id="IPR043777">
    <property type="entry name" value="DUF5719"/>
</dbReference>
<dbReference type="EMBL" id="WUTW01000002">
    <property type="protein sequence ID" value="MXQ64644.1"/>
    <property type="molecule type" value="Genomic_DNA"/>
</dbReference>
<dbReference type="RefSeq" id="WP_161102844.1">
    <property type="nucleotide sequence ID" value="NZ_JBHLYI010000001.1"/>
</dbReference>
<keyword evidence="2" id="KW-1185">Reference proteome</keyword>
<dbReference type="Pfam" id="PF18986">
    <property type="entry name" value="DUF5719"/>
    <property type="match status" value="1"/>
</dbReference>